<dbReference type="CDD" id="cd00190">
    <property type="entry name" value="Tryp_SPc"/>
    <property type="match status" value="1"/>
</dbReference>
<dbReference type="InterPro" id="IPR001314">
    <property type="entry name" value="Peptidase_S1A"/>
</dbReference>
<sequence length="369" mass="41796">MGCEILALVLLAIFVELTPSQRIRWEDETTTIRIDYRHKEQLDYDSESKTVSSAERRGGSSNNELVSKQYFPQQPYFPQNTPFQLQYNKYSTQSSGNWGDWSSTQQARKPSIVQFPGETYETSVPATSVNSVSSNSRRKTSSSSSTSVRIDNACHCGMIPYEKDTKKLQRIVGGIVSKDNSWPWMVAVAYMGQSKPFWFCGGSLISDKYVLTAAHCLRTIRNFGLANIKLIMGTNNLMDSKKAIYYSLRAARPHPLYKSGTEDYDIAILEIKETVNYTSTVSPICLSQEGDPYTNRTVTVAGWGSLQNGENPPADLREVDLKVVPRESCQKEYLYNYRTSITASMVCAWLPGKDSCQGFYIFYKYFNRF</sequence>
<dbReference type="Proteomes" id="UP001642540">
    <property type="component" value="Unassembled WGS sequence"/>
</dbReference>
<proteinExistence type="predicted"/>
<dbReference type="Gene3D" id="2.40.10.10">
    <property type="entry name" value="Trypsin-like serine proteases"/>
    <property type="match status" value="1"/>
</dbReference>
<reference evidence="5 6" key="1">
    <citation type="submission" date="2024-08" db="EMBL/GenBank/DDBJ databases">
        <authorList>
            <person name="Cucini C."/>
            <person name="Frati F."/>
        </authorList>
    </citation>
    <scope>NUCLEOTIDE SEQUENCE [LARGE SCALE GENOMIC DNA]</scope>
</reference>
<feature type="chain" id="PRO_5045745071" description="Peptidase S1 domain-containing protein" evidence="3">
    <location>
        <begin position="21"/>
        <end position="369"/>
    </location>
</feature>
<evidence type="ECO:0000256" key="2">
    <source>
        <dbReference type="SAM" id="MobiDB-lite"/>
    </source>
</evidence>
<dbReference type="InterPro" id="IPR018114">
    <property type="entry name" value="TRYPSIN_HIS"/>
</dbReference>
<dbReference type="SUPFAM" id="SSF50494">
    <property type="entry name" value="Trypsin-like serine proteases"/>
    <property type="match status" value="1"/>
</dbReference>
<gene>
    <name evidence="5" type="ORF">ODALV1_LOCUS7533</name>
</gene>
<dbReference type="PROSITE" id="PS00134">
    <property type="entry name" value="TRYPSIN_HIS"/>
    <property type="match status" value="1"/>
</dbReference>
<name>A0ABP1Q5F4_9HEXA</name>
<evidence type="ECO:0000313" key="5">
    <source>
        <dbReference type="EMBL" id="CAL8090032.1"/>
    </source>
</evidence>
<dbReference type="InterPro" id="IPR043504">
    <property type="entry name" value="Peptidase_S1_PA_chymotrypsin"/>
</dbReference>
<organism evidence="5 6">
    <name type="scientific">Orchesella dallaii</name>
    <dbReference type="NCBI Taxonomy" id="48710"/>
    <lineage>
        <taxon>Eukaryota</taxon>
        <taxon>Metazoa</taxon>
        <taxon>Ecdysozoa</taxon>
        <taxon>Arthropoda</taxon>
        <taxon>Hexapoda</taxon>
        <taxon>Collembola</taxon>
        <taxon>Entomobryomorpha</taxon>
        <taxon>Entomobryoidea</taxon>
        <taxon>Orchesellidae</taxon>
        <taxon>Orchesellinae</taxon>
        <taxon>Orchesella</taxon>
    </lineage>
</organism>
<evidence type="ECO:0000259" key="4">
    <source>
        <dbReference type="PROSITE" id="PS50240"/>
    </source>
</evidence>
<dbReference type="SMART" id="SM00020">
    <property type="entry name" value="Tryp_SPc"/>
    <property type="match status" value="1"/>
</dbReference>
<dbReference type="EMBL" id="CAXLJM020000024">
    <property type="protein sequence ID" value="CAL8090032.1"/>
    <property type="molecule type" value="Genomic_DNA"/>
</dbReference>
<keyword evidence="1" id="KW-1015">Disulfide bond</keyword>
<feature type="region of interest" description="Disordered" evidence="2">
    <location>
        <begin position="45"/>
        <end position="65"/>
    </location>
</feature>
<dbReference type="PRINTS" id="PR00722">
    <property type="entry name" value="CHYMOTRYPSIN"/>
</dbReference>
<feature type="signal peptide" evidence="3">
    <location>
        <begin position="1"/>
        <end position="20"/>
    </location>
</feature>
<feature type="region of interest" description="Disordered" evidence="2">
    <location>
        <begin position="124"/>
        <end position="146"/>
    </location>
</feature>
<dbReference type="PANTHER" id="PTHR24252">
    <property type="entry name" value="ACROSIN-RELATED"/>
    <property type="match status" value="1"/>
</dbReference>
<dbReference type="Pfam" id="PF00089">
    <property type="entry name" value="Trypsin"/>
    <property type="match status" value="1"/>
</dbReference>
<feature type="domain" description="Peptidase S1" evidence="4">
    <location>
        <begin position="171"/>
        <end position="358"/>
    </location>
</feature>
<keyword evidence="6" id="KW-1185">Reference proteome</keyword>
<comment type="caution">
    <text evidence="5">The sequence shown here is derived from an EMBL/GenBank/DDBJ whole genome shotgun (WGS) entry which is preliminary data.</text>
</comment>
<feature type="compositionally biased region" description="Basic and acidic residues" evidence="2">
    <location>
        <begin position="45"/>
        <end position="58"/>
    </location>
</feature>
<keyword evidence="3" id="KW-0732">Signal</keyword>
<dbReference type="InterPro" id="IPR001254">
    <property type="entry name" value="Trypsin_dom"/>
</dbReference>
<dbReference type="InterPro" id="IPR009003">
    <property type="entry name" value="Peptidase_S1_PA"/>
</dbReference>
<dbReference type="PANTHER" id="PTHR24252:SF7">
    <property type="entry name" value="HYALIN"/>
    <property type="match status" value="1"/>
</dbReference>
<evidence type="ECO:0000256" key="3">
    <source>
        <dbReference type="SAM" id="SignalP"/>
    </source>
</evidence>
<accession>A0ABP1Q5F4</accession>
<protein>
    <recommendedName>
        <fullName evidence="4">Peptidase S1 domain-containing protein</fullName>
    </recommendedName>
</protein>
<evidence type="ECO:0000313" key="6">
    <source>
        <dbReference type="Proteomes" id="UP001642540"/>
    </source>
</evidence>
<feature type="compositionally biased region" description="Low complexity" evidence="2">
    <location>
        <begin position="127"/>
        <end position="146"/>
    </location>
</feature>
<evidence type="ECO:0000256" key="1">
    <source>
        <dbReference type="ARBA" id="ARBA00023157"/>
    </source>
</evidence>
<dbReference type="PROSITE" id="PS50240">
    <property type="entry name" value="TRYPSIN_DOM"/>
    <property type="match status" value="1"/>
</dbReference>